<name>A0ACC1K262_9FUNG</name>
<sequence>MGNVQSSLPTYYNADPTNEAYTHSLSNYVVIRASNERFGAASNLIKVSEPAAADGKADAWVTQRHNPEADWAVVRLGSPGTIAGFDIDTRRLDGDHAAVVSIQGCLAPKGMSVD</sequence>
<proteinExistence type="predicted"/>
<evidence type="ECO:0000313" key="1">
    <source>
        <dbReference type="EMBL" id="KAJ2771495.1"/>
    </source>
</evidence>
<dbReference type="Proteomes" id="UP001140234">
    <property type="component" value="Unassembled WGS sequence"/>
</dbReference>
<protein>
    <submittedName>
        <fullName evidence="1">Allantoicase</fullName>
    </submittedName>
</protein>
<reference evidence="1" key="1">
    <citation type="submission" date="2022-07" db="EMBL/GenBank/DDBJ databases">
        <title>Phylogenomic reconstructions and comparative analyses of Kickxellomycotina fungi.</title>
        <authorList>
            <person name="Reynolds N.K."/>
            <person name="Stajich J.E."/>
            <person name="Barry K."/>
            <person name="Grigoriev I.V."/>
            <person name="Crous P."/>
            <person name="Smith M.E."/>
        </authorList>
    </citation>
    <scope>NUCLEOTIDE SEQUENCE</scope>
    <source>
        <strain evidence="1">CBS 109366</strain>
    </source>
</reference>
<keyword evidence="2" id="KW-1185">Reference proteome</keyword>
<feature type="non-terminal residue" evidence="1">
    <location>
        <position position="114"/>
    </location>
</feature>
<gene>
    <name evidence="1" type="primary">DAL2_1</name>
    <name evidence="1" type="ORF">IWQ57_002194</name>
</gene>
<organism evidence="1 2">
    <name type="scientific">Coemansia nantahalensis</name>
    <dbReference type="NCBI Taxonomy" id="2789366"/>
    <lineage>
        <taxon>Eukaryota</taxon>
        <taxon>Fungi</taxon>
        <taxon>Fungi incertae sedis</taxon>
        <taxon>Zoopagomycota</taxon>
        <taxon>Kickxellomycotina</taxon>
        <taxon>Kickxellomycetes</taxon>
        <taxon>Kickxellales</taxon>
        <taxon>Kickxellaceae</taxon>
        <taxon>Coemansia</taxon>
    </lineage>
</organism>
<dbReference type="EMBL" id="JANBUJ010000528">
    <property type="protein sequence ID" value="KAJ2771495.1"/>
    <property type="molecule type" value="Genomic_DNA"/>
</dbReference>
<evidence type="ECO:0000313" key="2">
    <source>
        <dbReference type="Proteomes" id="UP001140234"/>
    </source>
</evidence>
<comment type="caution">
    <text evidence="1">The sequence shown here is derived from an EMBL/GenBank/DDBJ whole genome shotgun (WGS) entry which is preliminary data.</text>
</comment>
<accession>A0ACC1K262</accession>